<comment type="caution">
    <text evidence="3">The sequence shown here is derived from an EMBL/GenBank/DDBJ whole genome shotgun (WGS) entry which is preliminary data.</text>
</comment>
<evidence type="ECO:0000256" key="2">
    <source>
        <dbReference type="SAM" id="Phobius"/>
    </source>
</evidence>
<feature type="transmembrane region" description="Helical" evidence="2">
    <location>
        <begin position="552"/>
        <end position="571"/>
    </location>
</feature>
<feature type="compositionally biased region" description="Basic and acidic residues" evidence="1">
    <location>
        <begin position="362"/>
        <end position="380"/>
    </location>
</feature>
<dbReference type="RefSeq" id="WP_277104634.1">
    <property type="nucleotide sequence ID" value="NZ_BAAAJS010000049.1"/>
</dbReference>
<feature type="transmembrane region" description="Helical" evidence="2">
    <location>
        <begin position="624"/>
        <end position="645"/>
    </location>
</feature>
<evidence type="ECO:0000313" key="4">
    <source>
        <dbReference type="Proteomes" id="UP001183619"/>
    </source>
</evidence>
<feature type="transmembrane region" description="Helical" evidence="2">
    <location>
        <begin position="255"/>
        <end position="273"/>
    </location>
</feature>
<accession>A0ABU2B7X6</accession>
<evidence type="ECO:0000313" key="3">
    <source>
        <dbReference type="EMBL" id="MDR7354714.1"/>
    </source>
</evidence>
<feature type="transmembrane region" description="Helical" evidence="2">
    <location>
        <begin position="592"/>
        <end position="612"/>
    </location>
</feature>
<feature type="transmembrane region" description="Helical" evidence="2">
    <location>
        <begin position="61"/>
        <end position="84"/>
    </location>
</feature>
<feature type="transmembrane region" description="Helical" evidence="2">
    <location>
        <begin position="6"/>
        <end position="27"/>
    </location>
</feature>
<evidence type="ECO:0000256" key="1">
    <source>
        <dbReference type="SAM" id="MobiDB-lite"/>
    </source>
</evidence>
<gene>
    <name evidence="3" type="ORF">J2S37_001252</name>
</gene>
<keyword evidence="2" id="KW-1133">Transmembrane helix</keyword>
<feature type="transmembrane region" description="Helical" evidence="2">
    <location>
        <begin position="467"/>
        <end position="489"/>
    </location>
</feature>
<feature type="transmembrane region" description="Helical" evidence="2">
    <location>
        <begin position="279"/>
        <end position="299"/>
    </location>
</feature>
<feature type="region of interest" description="Disordered" evidence="1">
    <location>
        <begin position="351"/>
        <end position="451"/>
    </location>
</feature>
<feature type="transmembrane region" description="Helical" evidence="2">
    <location>
        <begin position="529"/>
        <end position="546"/>
    </location>
</feature>
<proteinExistence type="predicted"/>
<keyword evidence="2" id="KW-0472">Membrane</keyword>
<dbReference type="Pfam" id="PF20176">
    <property type="entry name" value="DUF6541"/>
    <property type="match status" value="2"/>
</dbReference>
<feature type="transmembrane region" description="Helical" evidence="2">
    <location>
        <begin position="34"/>
        <end position="55"/>
    </location>
</feature>
<sequence>MDSGQVVQWIVQALTLVVVPGALFNWISGVRLPWATAAAIPTTTGIVALSGWLLSQFGQDFHLRTVAVCYLFFLLIAIMWRASFQLARTLRDRRATRAGHAPEKISWKQRAITSLKDPSSFFSGRWILPLSGIIAGAWLIIARTTEIYLALPKTFMSIVQGWDVHWHANEVRFIMDEKIADPTRMGELLNIDGQFPSFYPSGWHAVTALIAEHLGLHPIQAVNFSNLLLPAVCLPMSVALLAWKIVGNRGPTAQLAAGLAPVGIFVSPVLYWIPTYVGMWPYAFAIAMTGIVAALYMSVPYSPIRILATILGFVGVVATHPATVTVVVLIVGFWWLLRLLWSPARATKKQDPRAIAQQRAQELIDARAESERTTDASDRQRPRRWARRKAATETTAASTTADVTADSVPTSDTDTDTLATADVEDAGADTAQANADDMRAETTETPDSKPSFVRRATRGLWLRLRDVILLALPASIAIAVMIPQLLAGLRQHEEVSTYIAPDATTRAESWQELAFQGTRHTNEFGEINWTWLTVCAIVGLLVAMVWRKNFWIPVFLFFSMWLGTHALAPYDGIIGTLLNPISSLHYSSAHRLIIPVAMVQFALAGVGVATVLRFCTGAAARNRWVQGMSLILATAIGVGIAVWAVPQGQEKVIKGTGFSVASIYKERTVTSNDVEAFEWLAQQPRAYEGKILGEYSDGNGWMYAYNGLPSISRHYLLPHVDRDMPSVRIYHYPELIGAGNHGDPIQRNQVDEAVADLNLNYIFLSPPAFWHFQQHNISRRIFDAPGLTLVYRNGNTQIFAVNAQFSDAELSAMRASSAEPLPAGPTRAEVGLVSGDANKDIKPYYHRPRKSAQPSISSPSTQLSGENTVNADDNDERATKDAREIAEQWRHYDKYVGRAERGDARP</sequence>
<feature type="transmembrane region" description="Helical" evidence="2">
    <location>
        <begin position="224"/>
        <end position="243"/>
    </location>
</feature>
<keyword evidence="2" id="KW-0812">Transmembrane</keyword>
<dbReference type="InterPro" id="IPR046671">
    <property type="entry name" value="DUF6541"/>
</dbReference>
<name>A0ABU2B7X6_9CORY</name>
<keyword evidence="4" id="KW-1185">Reference proteome</keyword>
<feature type="transmembrane region" description="Helical" evidence="2">
    <location>
        <begin position="306"/>
        <end position="337"/>
    </location>
</feature>
<reference evidence="3 4" key="1">
    <citation type="submission" date="2023-07" db="EMBL/GenBank/DDBJ databases">
        <title>Sequencing the genomes of 1000 actinobacteria strains.</title>
        <authorList>
            <person name="Klenk H.-P."/>
        </authorList>
    </citation>
    <scope>NUCLEOTIDE SEQUENCE [LARGE SCALE GENOMIC DNA]</scope>
    <source>
        <strain evidence="3 4">DSM 44508</strain>
    </source>
</reference>
<protein>
    <submittedName>
        <fullName evidence="3">Uncharacterized protein</fullName>
    </submittedName>
</protein>
<organism evidence="3 4">
    <name type="scientific">Corynebacterium felinum</name>
    <dbReference type="NCBI Taxonomy" id="131318"/>
    <lineage>
        <taxon>Bacteria</taxon>
        <taxon>Bacillati</taxon>
        <taxon>Actinomycetota</taxon>
        <taxon>Actinomycetes</taxon>
        <taxon>Mycobacteriales</taxon>
        <taxon>Corynebacteriaceae</taxon>
        <taxon>Corynebacterium</taxon>
    </lineage>
</organism>
<dbReference type="EMBL" id="JAVDYF010000001">
    <property type="protein sequence ID" value="MDR7354714.1"/>
    <property type="molecule type" value="Genomic_DNA"/>
</dbReference>
<feature type="compositionally biased region" description="Polar residues" evidence="1">
    <location>
        <begin position="852"/>
        <end position="871"/>
    </location>
</feature>
<feature type="region of interest" description="Disordered" evidence="1">
    <location>
        <begin position="839"/>
        <end position="885"/>
    </location>
</feature>
<dbReference type="Proteomes" id="UP001183619">
    <property type="component" value="Unassembled WGS sequence"/>
</dbReference>
<feature type="compositionally biased region" description="Basic and acidic residues" evidence="1">
    <location>
        <begin position="876"/>
        <end position="885"/>
    </location>
</feature>
<feature type="compositionally biased region" description="Low complexity" evidence="1">
    <location>
        <begin position="392"/>
        <end position="421"/>
    </location>
</feature>